<organism evidence="2 3">
    <name type="scientific">Sporomusa termitida</name>
    <dbReference type="NCBI Taxonomy" id="2377"/>
    <lineage>
        <taxon>Bacteria</taxon>
        <taxon>Bacillati</taxon>
        <taxon>Bacillota</taxon>
        <taxon>Negativicutes</taxon>
        <taxon>Selenomonadales</taxon>
        <taxon>Sporomusaceae</taxon>
        <taxon>Sporomusa</taxon>
    </lineage>
</organism>
<evidence type="ECO:0000313" key="3">
    <source>
        <dbReference type="Proteomes" id="UP000320776"/>
    </source>
</evidence>
<proteinExistence type="predicted"/>
<feature type="region of interest" description="Disordered" evidence="1">
    <location>
        <begin position="1"/>
        <end position="40"/>
    </location>
</feature>
<protein>
    <submittedName>
        <fullName evidence="2">Uncharacterized protein</fullName>
    </submittedName>
</protein>
<dbReference type="EMBL" id="CP036259">
    <property type="protein sequence ID" value="QDR83276.1"/>
    <property type="molecule type" value="Genomic_DNA"/>
</dbReference>
<name>A0A517E199_9FIRM</name>
<dbReference type="AlphaFoldDB" id="A0A517E199"/>
<evidence type="ECO:0000313" key="2">
    <source>
        <dbReference type="EMBL" id="QDR83276.1"/>
    </source>
</evidence>
<dbReference type="KEGG" id="sted:SPTER_47580"/>
<keyword evidence="3" id="KW-1185">Reference proteome</keyword>
<feature type="compositionally biased region" description="Basic and acidic residues" evidence="1">
    <location>
        <begin position="1"/>
        <end position="11"/>
    </location>
</feature>
<accession>A0A517E199</accession>
<evidence type="ECO:0000256" key="1">
    <source>
        <dbReference type="SAM" id="MobiDB-lite"/>
    </source>
</evidence>
<dbReference type="RefSeq" id="WP_170233381.1">
    <property type="nucleotide sequence ID" value="NZ_CP036259.1"/>
</dbReference>
<gene>
    <name evidence="2" type="ORF">SPTER_47580</name>
</gene>
<feature type="compositionally biased region" description="Low complexity" evidence="1">
    <location>
        <begin position="15"/>
        <end position="25"/>
    </location>
</feature>
<reference evidence="2 3" key="1">
    <citation type="submission" date="2019-02" db="EMBL/GenBank/DDBJ databases">
        <title>Closed genome of Sporomusa termitida DSM 4440.</title>
        <authorList>
            <person name="Poehlein A."/>
            <person name="Daniel R."/>
        </authorList>
    </citation>
    <scope>NUCLEOTIDE SEQUENCE [LARGE SCALE GENOMIC DNA]</scope>
    <source>
        <strain evidence="2 3">DSM 4440</strain>
    </source>
</reference>
<dbReference type="Proteomes" id="UP000320776">
    <property type="component" value="Chromosome"/>
</dbReference>
<sequence>MMGKIYDDNVNSKHGPFGQPQAQPGPYGGKDTDNLTSKKAATIISATTAATTRPKQ</sequence>